<proteinExistence type="predicted"/>
<organism evidence="3 4">
    <name type="scientific">Candidatus Woesebacteria bacterium RBG_16_36_11</name>
    <dbReference type="NCBI Taxonomy" id="1802481"/>
    <lineage>
        <taxon>Bacteria</taxon>
        <taxon>Candidatus Woeseibacteriota</taxon>
    </lineage>
</organism>
<dbReference type="Gene3D" id="3.40.50.2000">
    <property type="entry name" value="Glycogen Phosphorylase B"/>
    <property type="match status" value="2"/>
</dbReference>
<dbReference type="Pfam" id="PF13439">
    <property type="entry name" value="Glyco_transf_4"/>
    <property type="match status" value="1"/>
</dbReference>
<dbReference type="Proteomes" id="UP000178533">
    <property type="component" value="Unassembled WGS sequence"/>
</dbReference>
<dbReference type="InterPro" id="IPR028098">
    <property type="entry name" value="Glyco_trans_4-like_N"/>
</dbReference>
<sequence length="375" mass="43026">MKVALVHDYLREYGGAERVLKVLSDIYPNAPIYTAFRVKGSTAGIEFQDKRIVESWLAPLLKIGKLYSPLRFLAPLIWKSFNLGDYDLVITSCSWYISRGFRISPKTKVVAYCHTPPRWLYGYETSVGFTKYWFVRAYSLIVGHFMRMYDFASAQAVKFWIANSENVKERIKKYYRKDSVVIYPPVDVEKIITVARKMKNKKNGGYFLIVSRLVGAKGIEEAVKVFSRLGDGYKLKIVGEASGYSQVESRIRTNKYKNVELVGRVDDETLFRLYSKARGFIALARDEDFGMTPVESQAAGTPVIAFRGGGFRESVVDGINGVLISDTDEETIKDAIIRFNKIKWNKEKIQTLAMKFSRKRFEKEIREYMNIKLGI</sequence>
<dbReference type="PANTHER" id="PTHR45947:SF3">
    <property type="entry name" value="SULFOQUINOVOSYL TRANSFERASE SQD2"/>
    <property type="match status" value="1"/>
</dbReference>
<evidence type="ECO:0008006" key="5">
    <source>
        <dbReference type="Google" id="ProtNLM"/>
    </source>
</evidence>
<dbReference type="Pfam" id="PF00534">
    <property type="entry name" value="Glycos_transf_1"/>
    <property type="match status" value="1"/>
</dbReference>
<feature type="domain" description="Glycosyltransferase subfamily 4-like N-terminal" evidence="2">
    <location>
        <begin position="15"/>
        <end position="190"/>
    </location>
</feature>
<name>A0A1F7X940_9BACT</name>
<comment type="caution">
    <text evidence="3">The sequence shown here is derived from an EMBL/GenBank/DDBJ whole genome shotgun (WGS) entry which is preliminary data.</text>
</comment>
<dbReference type="PANTHER" id="PTHR45947">
    <property type="entry name" value="SULFOQUINOVOSYL TRANSFERASE SQD2"/>
    <property type="match status" value="1"/>
</dbReference>
<evidence type="ECO:0000313" key="3">
    <source>
        <dbReference type="EMBL" id="OGM11537.1"/>
    </source>
</evidence>
<dbReference type="GO" id="GO:0016757">
    <property type="term" value="F:glycosyltransferase activity"/>
    <property type="evidence" value="ECO:0007669"/>
    <property type="project" value="InterPro"/>
</dbReference>
<feature type="domain" description="Glycosyl transferase family 1" evidence="1">
    <location>
        <begin position="197"/>
        <end position="342"/>
    </location>
</feature>
<evidence type="ECO:0000259" key="2">
    <source>
        <dbReference type="Pfam" id="PF13439"/>
    </source>
</evidence>
<reference evidence="3 4" key="1">
    <citation type="journal article" date="2016" name="Nat. Commun.">
        <title>Thousands of microbial genomes shed light on interconnected biogeochemical processes in an aquifer system.</title>
        <authorList>
            <person name="Anantharaman K."/>
            <person name="Brown C.T."/>
            <person name="Hug L.A."/>
            <person name="Sharon I."/>
            <person name="Castelle C.J."/>
            <person name="Probst A.J."/>
            <person name="Thomas B.C."/>
            <person name="Singh A."/>
            <person name="Wilkins M.J."/>
            <person name="Karaoz U."/>
            <person name="Brodie E.L."/>
            <person name="Williams K.H."/>
            <person name="Hubbard S.S."/>
            <person name="Banfield J.F."/>
        </authorList>
    </citation>
    <scope>NUCLEOTIDE SEQUENCE [LARGE SCALE GENOMIC DNA]</scope>
</reference>
<dbReference type="InterPro" id="IPR050194">
    <property type="entry name" value="Glycosyltransferase_grp1"/>
</dbReference>
<dbReference type="SUPFAM" id="SSF53756">
    <property type="entry name" value="UDP-Glycosyltransferase/glycogen phosphorylase"/>
    <property type="match status" value="1"/>
</dbReference>
<dbReference type="EMBL" id="MGFT01000019">
    <property type="protein sequence ID" value="OGM11537.1"/>
    <property type="molecule type" value="Genomic_DNA"/>
</dbReference>
<accession>A0A1F7X940</accession>
<evidence type="ECO:0000259" key="1">
    <source>
        <dbReference type="Pfam" id="PF00534"/>
    </source>
</evidence>
<evidence type="ECO:0000313" key="4">
    <source>
        <dbReference type="Proteomes" id="UP000178533"/>
    </source>
</evidence>
<dbReference type="InterPro" id="IPR001296">
    <property type="entry name" value="Glyco_trans_1"/>
</dbReference>
<dbReference type="STRING" id="1802481.A2W13_03070"/>
<gene>
    <name evidence="3" type="ORF">A2W13_03070</name>
</gene>
<dbReference type="AlphaFoldDB" id="A0A1F7X940"/>
<protein>
    <recommendedName>
        <fullName evidence="5">Glycosyl transferase family 1 domain-containing protein</fullName>
    </recommendedName>
</protein>